<feature type="domain" description="HTH tetR-type" evidence="3">
    <location>
        <begin position="19"/>
        <end position="79"/>
    </location>
</feature>
<feature type="DNA-binding region" description="H-T-H motif" evidence="2">
    <location>
        <begin position="42"/>
        <end position="61"/>
    </location>
</feature>
<dbReference type="PROSITE" id="PS01081">
    <property type="entry name" value="HTH_TETR_1"/>
    <property type="match status" value="1"/>
</dbReference>
<dbReference type="InterPro" id="IPR009057">
    <property type="entry name" value="Homeodomain-like_sf"/>
</dbReference>
<dbReference type="Pfam" id="PF00440">
    <property type="entry name" value="TetR_N"/>
    <property type="match status" value="1"/>
</dbReference>
<dbReference type="PRINTS" id="PR00455">
    <property type="entry name" value="HTHTETR"/>
</dbReference>
<evidence type="ECO:0000313" key="4">
    <source>
        <dbReference type="EMBL" id="MFC0684931.1"/>
    </source>
</evidence>
<dbReference type="EMBL" id="JBHLTM010000035">
    <property type="protein sequence ID" value="MFC0684931.1"/>
    <property type="molecule type" value="Genomic_DNA"/>
</dbReference>
<dbReference type="PANTHER" id="PTHR30055">
    <property type="entry name" value="HTH-TYPE TRANSCRIPTIONAL REGULATOR RUTR"/>
    <property type="match status" value="1"/>
</dbReference>
<dbReference type="Gene3D" id="1.10.357.10">
    <property type="entry name" value="Tetracycline Repressor, domain 2"/>
    <property type="match status" value="1"/>
</dbReference>
<dbReference type="InterPro" id="IPR050109">
    <property type="entry name" value="HTH-type_TetR-like_transc_reg"/>
</dbReference>
<dbReference type="InterPro" id="IPR001647">
    <property type="entry name" value="HTH_TetR"/>
</dbReference>
<dbReference type="Gene3D" id="1.10.10.60">
    <property type="entry name" value="Homeodomain-like"/>
    <property type="match status" value="1"/>
</dbReference>
<reference evidence="4 5" key="1">
    <citation type="submission" date="2024-09" db="EMBL/GenBank/DDBJ databases">
        <authorList>
            <person name="Sun Q."/>
            <person name="Mori K."/>
        </authorList>
    </citation>
    <scope>NUCLEOTIDE SEQUENCE [LARGE SCALE GENOMIC DNA]</scope>
    <source>
        <strain evidence="4 5">CICC 11035S</strain>
    </source>
</reference>
<evidence type="ECO:0000313" key="5">
    <source>
        <dbReference type="Proteomes" id="UP001589858"/>
    </source>
</evidence>
<gene>
    <name evidence="4" type="ORF">ACFFF8_10020</name>
</gene>
<dbReference type="InterPro" id="IPR023772">
    <property type="entry name" value="DNA-bd_HTH_TetR-type_CS"/>
</dbReference>
<evidence type="ECO:0000259" key="3">
    <source>
        <dbReference type="PROSITE" id="PS50977"/>
    </source>
</evidence>
<evidence type="ECO:0000256" key="2">
    <source>
        <dbReference type="PROSITE-ProRule" id="PRU00335"/>
    </source>
</evidence>
<protein>
    <submittedName>
        <fullName evidence="4">TetR/AcrR family transcriptional regulator</fullName>
    </submittedName>
</protein>
<dbReference type="PANTHER" id="PTHR30055:SF226">
    <property type="entry name" value="HTH-TYPE TRANSCRIPTIONAL REGULATOR PKSA"/>
    <property type="match status" value="1"/>
</dbReference>
<evidence type="ECO:0000256" key="1">
    <source>
        <dbReference type="ARBA" id="ARBA00023125"/>
    </source>
</evidence>
<dbReference type="InterPro" id="IPR036271">
    <property type="entry name" value="Tet_transcr_reg_TetR-rel_C_sf"/>
</dbReference>
<dbReference type="SUPFAM" id="SSF48498">
    <property type="entry name" value="Tetracyclin repressor-like, C-terminal domain"/>
    <property type="match status" value="1"/>
</dbReference>
<keyword evidence="5" id="KW-1185">Reference proteome</keyword>
<dbReference type="SUPFAM" id="SSF46689">
    <property type="entry name" value="Homeodomain-like"/>
    <property type="match status" value="1"/>
</dbReference>
<dbReference type="RefSeq" id="WP_267219035.1">
    <property type="nucleotide sequence ID" value="NZ_JAPCWC010000003.1"/>
</dbReference>
<dbReference type="Proteomes" id="UP001589858">
    <property type="component" value="Unassembled WGS sequence"/>
</dbReference>
<name>A0ABV6S785_9SPHN</name>
<comment type="caution">
    <text evidence="4">The sequence shown here is derived from an EMBL/GenBank/DDBJ whole genome shotgun (WGS) entry which is preliminary data.</text>
</comment>
<organism evidence="4 5">
    <name type="scientific">Novosphingobium clariflavum</name>
    <dbReference type="NCBI Taxonomy" id="2029884"/>
    <lineage>
        <taxon>Bacteria</taxon>
        <taxon>Pseudomonadati</taxon>
        <taxon>Pseudomonadota</taxon>
        <taxon>Alphaproteobacteria</taxon>
        <taxon>Sphingomonadales</taxon>
        <taxon>Sphingomonadaceae</taxon>
        <taxon>Novosphingobium</taxon>
    </lineage>
</organism>
<keyword evidence="1 2" id="KW-0238">DNA-binding</keyword>
<accession>A0ABV6S785</accession>
<dbReference type="PROSITE" id="PS50977">
    <property type="entry name" value="HTH_TETR_2"/>
    <property type="match status" value="1"/>
</dbReference>
<proteinExistence type="predicted"/>
<sequence>MATTKSHLALSAASDEGDEDRSQKLIAAARELLDEAGLEGLTIRAVLARTGLARRAFYERFQSKDDLVLAVFDSTLRSAARAFEAMTKPEVGSAQALEGIVRGIVVGQAQFQEKSQDRSSVAAQGMPVGGAHLRSAALSREHLRLAQQRPAELKAALQPLLDLMAGHIGEGMVAGVFRKADPQLQARLIYNLVSTTVHTLLLEEEGRAPDRAEREALAQAIWSFCLRAIAV</sequence>